<evidence type="ECO:0000313" key="2">
    <source>
        <dbReference type="Proteomes" id="UP001642483"/>
    </source>
</evidence>
<proteinExistence type="predicted"/>
<dbReference type="Proteomes" id="UP001642483">
    <property type="component" value="Unassembled WGS sequence"/>
</dbReference>
<reference evidence="1 2" key="1">
    <citation type="submission" date="2024-02" db="EMBL/GenBank/DDBJ databases">
        <authorList>
            <person name="Daric V."/>
            <person name="Darras S."/>
        </authorList>
    </citation>
    <scope>NUCLEOTIDE SEQUENCE [LARGE SCALE GENOMIC DNA]</scope>
</reference>
<accession>A0ABP0FFI0</accession>
<name>A0ABP0FFI0_CLALP</name>
<evidence type="ECO:0000313" key="1">
    <source>
        <dbReference type="EMBL" id="CAK8677017.1"/>
    </source>
</evidence>
<comment type="caution">
    <text evidence="1">The sequence shown here is derived from an EMBL/GenBank/DDBJ whole genome shotgun (WGS) entry which is preliminary data.</text>
</comment>
<sequence length="70" mass="8337">MKHQKWWNRPSSFGFLNYGHKGTSSSEYIETYKYRPVLPRESCKPNVPTLTSSTHMSNKTTFRTEFYIEK</sequence>
<keyword evidence="2" id="KW-1185">Reference proteome</keyword>
<gene>
    <name evidence="1" type="ORF">CVLEPA_LOCUS6420</name>
</gene>
<organism evidence="1 2">
    <name type="scientific">Clavelina lepadiformis</name>
    <name type="common">Light-bulb sea squirt</name>
    <name type="synonym">Ascidia lepadiformis</name>
    <dbReference type="NCBI Taxonomy" id="159417"/>
    <lineage>
        <taxon>Eukaryota</taxon>
        <taxon>Metazoa</taxon>
        <taxon>Chordata</taxon>
        <taxon>Tunicata</taxon>
        <taxon>Ascidiacea</taxon>
        <taxon>Aplousobranchia</taxon>
        <taxon>Clavelinidae</taxon>
        <taxon>Clavelina</taxon>
    </lineage>
</organism>
<dbReference type="EMBL" id="CAWYQH010000035">
    <property type="protein sequence ID" value="CAK8677017.1"/>
    <property type="molecule type" value="Genomic_DNA"/>
</dbReference>
<protein>
    <submittedName>
        <fullName evidence="1">Uncharacterized protein</fullName>
    </submittedName>
</protein>